<evidence type="ECO:0000313" key="17">
    <source>
        <dbReference type="Proteomes" id="UP000005631"/>
    </source>
</evidence>
<dbReference type="Proteomes" id="UP000005631">
    <property type="component" value="Chromosome"/>
</dbReference>
<dbReference type="Gene3D" id="2.40.170.20">
    <property type="entry name" value="TonB-dependent receptor, beta-barrel domain"/>
    <property type="match status" value="1"/>
</dbReference>
<dbReference type="PANTHER" id="PTHR32552:SF81">
    <property type="entry name" value="TONB-DEPENDENT OUTER MEMBRANE RECEPTOR"/>
    <property type="match status" value="1"/>
</dbReference>
<keyword evidence="6" id="KW-0408">Iron</keyword>
<evidence type="ECO:0000256" key="8">
    <source>
        <dbReference type="ARBA" id="ARBA00023077"/>
    </source>
</evidence>
<keyword evidence="7" id="KW-0406">Ion transport</keyword>
<dbReference type="InterPro" id="IPR012910">
    <property type="entry name" value="Plug_dom"/>
</dbReference>
<evidence type="ECO:0000256" key="10">
    <source>
        <dbReference type="ARBA" id="ARBA00023237"/>
    </source>
</evidence>
<evidence type="ECO:0000256" key="4">
    <source>
        <dbReference type="ARBA" id="ARBA00022496"/>
    </source>
</evidence>
<dbReference type="Gene3D" id="2.60.40.1120">
    <property type="entry name" value="Carboxypeptidase-like, regulatory domain"/>
    <property type="match status" value="1"/>
</dbReference>
<dbReference type="Pfam" id="PF07715">
    <property type="entry name" value="Plug"/>
    <property type="match status" value="1"/>
</dbReference>
<evidence type="ECO:0000259" key="14">
    <source>
        <dbReference type="Pfam" id="PF00593"/>
    </source>
</evidence>
<dbReference type="PATRIC" id="fig|926562.3.peg.1704"/>
<keyword evidence="9 11" id="KW-0472">Membrane</keyword>
<dbReference type="PANTHER" id="PTHR32552">
    <property type="entry name" value="FERRICHROME IRON RECEPTOR-RELATED"/>
    <property type="match status" value="1"/>
</dbReference>
<evidence type="ECO:0000256" key="5">
    <source>
        <dbReference type="ARBA" id="ARBA00022692"/>
    </source>
</evidence>
<evidence type="ECO:0000256" key="6">
    <source>
        <dbReference type="ARBA" id="ARBA00023004"/>
    </source>
</evidence>
<dbReference type="PROSITE" id="PS52016">
    <property type="entry name" value="TONB_DEPENDENT_REC_3"/>
    <property type="match status" value="1"/>
</dbReference>
<protein>
    <submittedName>
        <fullName evidence="16">Outer membrane receptor protein</fullName>
    </submittedName>
</protein>
<dbReference type="Pfam" id="PF13715">
    <property type="entry name" value="CarbopepD_reg_2"/>
    <property type="match status" value="1"/>
</dbReference>
<dbReference type="RefSeq" id="WP_014202043.1">
    <property type="nucleotide sequence ID" value="NC_016599.1"/>
</dbReference>
<evidence type="ECO:0000313" key="16">
    <source>
        <dbReference type="EMBL" id="AEV32687.1"/>
    </source>
</evidence>
<dbReference type="EMBL" id="CP003156">
    <property type="protein sequence ID" value="AEV32687.1"/>
    <property type="molecule type" value="Genomic_DNA"/>
</dbReference>
<reference evidence="16 17" key="1">
    <citation type="journal article" date="2012" name="Stand. Genomic Sci.">
        <title>Genome sequence of the orange-pigmented seawater bacterium Owenweeksia hongkongensis type strain (UST20020801(T)).</title>
        <authorList>
            <person name="Riedel T."/>
            <person name="Held B."/>
            <person name="Nolan M."/>
            <person name="Lucas S."/>
            <person name="Lapidus A."/>
            <person name="Tice H."/>
            <person name="Del Rio T.G."/>
            <person name="Cheng J.F."/>
            <person name="Han C."/>
            <person name="Tapia R."/>
            <person name="Goodwin L.A."/>
            <person name="Pitluck S."/>
            <person name="Liolios K."/>
            <person name="Mavromatis K."/>
            <person name="Pagani I."/>
            <person name="Ivanova N."/>
            <person name="Mikhailova N."/>
            <person name="Pati A."/>
            <person name="Chen A."/>
            <person name="Palaniappan K."/>
            <person name="Rohde M."/>
            <person name="Tindall B.J."/>
            <person name="Detter J.C."/>
            <person name="Goker M."/>
            <person name="Woyke T."/>
            <person name="Bristow J."/>
            <person name="Eisen J.A."/>
            <person name="Markowitz V."/>
            <person name="Hugenholtz P."/>
            <person name="Klenk H.P."/>
            <person name="Kyrpides N.C."/>
        </authorList>
    </citation>
    <scope>NUCLEOTIDE SEQUENCE</scope>
    <source>
        <strain evidence="17">DSM 17368 / JCM 12287 / NRRL B-23963</strain>
    </source>
</reference>
<keyword evidence="2 11" id="KW-0813">Transport</keyword>
<keyword evidence="16" id="KW-0675">Receptor</keyword>
<dbReference type="OrthoDB" id="9782587at2"/>
<evidence type="ECO:0000256" key="12">
    <source>
        <dbReference type="RuleBase" id="RU003357"/>
    </source>
</evidence>
<comment type="similarity">
    <text evidence="11 12">Belongs to the TonB-dependent receptor family.</text>
</comment>
<keyword evidence="3 11" id="KW-1134">Transmembrane beta strand</keyword>
<accession>G8R0I3</accession>
<dbReference type="SUPFAM" id="SSF56935">
    <property type="entry name" value="Porins"/>
    <property type="match status" value="1"/>
</dbReference>
<dbReference type="InterPro" id="IPR000531">
    <property type="entry name" value="Beta-barrel_TonB"/>
</dbReference>
<feature type="signal peptide" evidence="13">
    <location>
        <begin position="1"/>
        <end position="18"/>
    </location>
</feature>
<feature type="chain" id="PRO_5003515269" evidence="13">
    <location>
        <begin position="19"/>
        <end position="781"/>
    </location>
</feature>
<dbReference type="SUPFAM" id="SSF49464">
    <property type="entry name" value="Carboxypeptidase regulatory domain-like"/>
    <property type="match status" value="1"/>
</dbReference>
<comment type="subcellular location">
    <subcellularLocation>
        <location evidence="1 11">Cell outer membrane</location>
        <topology evidence="1 11">Multi-pass membrane protein</topology>
    </subcellularLocation>
</comment>
<dbReference type="Gene3D" id="2.170.130.10">
    <property type="entry name" value="TonB-dependent receptor, plug domain"/>
    <property type="match status" value="1"/>
</dbReference>
<dbReference type="KEGG" id="oho:Oweho_1699"/>
<keyword evidence="17" id="KW-1185">Reference proteome</keyword>
<dbReference type="InterPro" id="IPR008969">
    <property type="entry name" value="CarboxyPept-like_regulatory"/>
</dbReference>
<dbReference type="eggNOG" id="COG4772">
    <property type="taxonomic scope" value="Bacteria"/>
</dbReference>
<evidence type="ECO:0000256" key="9">
    <source>
        <dbReference type="ARBA" id="ARBA00023136"/>
    </source>
</evidence>
<evidence type="ECO:0000256" key="11">
    <source>
        <dbReference type="PROSITE-ProRule" id="PRU01360"/>
    </source>
</evidence>
<evidence type="ECO:0000256" key="3">
    <source>
        <dbReference type="ARBA" id="ARBA00022452"/>
    </source>
</evidence>
<evidence type="ECO:0000256" key="13">
    <source>
        <dbReference type="SAM" id="SignalP"/>
    </source>
</evidence>
<evidence type="ECO:0000256" key="1">
    <source>
        <dbReference type="ARBA" id="ARBA00004571"/>
    </source>
</evidence>
<dbReference type="AlphaFoldDB" id="G8R0I3"/>
<keyword evidence="10 11" id="KW-0998">Cell outer membrane</keyword>
<feature type="domain" description="TonB-dependent receptor-like beta-barrel" evidence="14">
    <location>
        <begin position="310"/>
        <end position="744"/>
    </location>
</feature>
<evidence type="ECO:0000256" key="2">
    <source>
        <dbReference type="ARBA" id="ARBA00022448"/>
    </source>
</evidence>
<keyword evidence="5 11" id="KW-0812">Transmembrane</keyword>
<feature type="domain" description="TonB-dependent receptor plug" evidence="15">
    <location>
        <begin position="112"/>
        <end position="228"/>
    </location>
</feature>
<dbReference type="STRING" id="926562.Oweho_1699"/>
<evidence type="ECO:0000259" key="15">
    <source>
        <dbReference type="Pfam" id="PF07715"/>
    </source>
</evidence>
<sequence>MKRIIFSLVLMLPFAVMAQQQLSGVVYDANTNNPLVGASIITVNNKGVATNTNGEFSLACSDKITISFIGYETAEMQIADCSKSVRINLTPSKNKLDEVEITATSNSNKELINQPASIVKLDKKEINRGQGIFLDDAINANVPGVYMSRRAVASGQQFNIRGYGNGVGFKGANNNFDSQGSKVYLNGIPVTDAEGITVMDDIDFGSIGDVEVTKGPSGTLYGLAIAGVVNLETVQPEPGRTSVGQSVMFGDYGVQRYTTTFQTASKRSSLLINYGHQEADGFMEHTASQKDFVNVMGEFRPSEKQKITTYFGYSNSYDERGGELTIDQYNDFDYSGNARYIKNNAHSEVIRFRAGLSHNYTFGEHIANTTTIFGSGAAMNSSSAGGWNDNHPVNYGVRSTLDFNYSLNPNFRLSGIAGLEAQQQKAQPLSYSMVTDSSDIDGYNVIGGLRSNQISNTGTYSYFTEWTLAMPMGFAFTAGVGVSNMNITLDNRVYNAASTFPTHYEANYENMVSPHFALNKVFNENVSVYASYSKGYKAPVSSNIVIGNTGELNTGLKPEEGDQFEIGTKGNLMNGKLQYEVALFDAKFTNKMTAVAVPLDSVTTDYTYIANAGGQDNKGLEVLLKYTAFQSNTAIFSLVRPWANFTYSDFTYNDFSYASSTETVIYDGNAVAGVSPVTFNLGVDFNTRYGIYGNVNYNFKDAMPITSDGANMTEAFSLLNAKLGYRKTLGKHFDLEVFAGANNITGTQYYYMIFVNQLADAYLPAPYEINYYAGVNLKYVF</sequence>
<keyword evidence="13" id="KW-0732">Signal</keyword>
<name>G8R0I3_OWEHD</name>
<dbReference type="GO" id="GO:0009279">
    <property type="term" value="C:cell outer membrane"/>
    <property type="evidence" value="ECO:0007669"/>
    <property type="project" value="UniProtKB-SubCell"/>
</dbReference>
<dbReference type="GO" id="GO:0006826">
    <property type="term" value="P:iron ion transport"/>
    <property type="evidence" value="ECO:0007669"/>
    <property type="project" value="UniProtKB-KW"/>
</dbReference>
<dbReference type="InterPro" id="IPR039426">
    <property type="entry name" value="TonB-dep_rcpt-like"/>
</dbReference>
<dbReference type="InterPro" id="IPR037066">
    <property type="entry name" value="Plug_dom_sf"/>
</dbReference>
<dbReference type="HOGENOM" id="CLU_008287_13_2_10"/>
<keyword evidence="4" id="KW-0410">Iron transport</keyword>
<keyword evidence="8 12" id="KW-0798">TonB box</keyword>
<evidence type="ECO:0000256" key="7">
    <source>
        <dbReference type="ARBA" id="ARBA00023065"/>
    </source>
</evidence>
<dbReference type="Pfam" id="PF00593">
    <property type="entry name" value="TonB_dep_Rec_b-barrel"/>
    <property type="match status" value="1"/>
</dbReference>
<dbReference type="InterPro" id="IPR036942">
    <property type="entry name" value="Beta-barrel_TonB_sf"/>
</dbReference>
<proteinExistence type="inferred from homology"/>
<organism evidence="16 17">
    <name type="scientific">Owenweeksia hongkongensis (strain DSM 17368 / CIP 108786 / JCM 12287 / NRRL B-23963 / UST20020801)</name>
    <dbReference type="NCBI Taxonomy" id="926562"/>
    <lineage>
        <taxon>Bacteria</taxon>
        <taxon>Pseudomonadati</taxon>
        <taxon>Bacteroidota</taxon>
        <taxon>Flavobacteriia</taxon>
        <taxon>Flavobacteriales</taxon>
        <taxon>Owenweeksiaceae</taxon>
        <taxon>Owenweeksia</taxon>
    </lineage>
</organism>
<gene>
    <name evidence="16" type="ordered locus">Oweho_1699</name>
</gene>